<evidence type="ECO:0000256" key="4">
    <source>
        <dbReference type="ARBA" id="ARBA00023136"/>
    </source>
</evidence>
<feature type="transmembrane region" description="Helical" evidence="5">
    <location>
        <begin position="89"/>
        <end position="105"/>
    </location>
</feature>
<evidence type="ECO:0000256" key="5">
    <source>
        <dbReference type="HAMAP-Rule" id="MF_00010"/>
    </source>
</evidence>
<dbReference type="PANTHER" id="PTHR36116">
    <property type="entry name" value="UPF0060 MEMBRANE PROTEIN YNFA"/>
    <property type="match status" value="1"/>
</dbReference>
<keyword evidence="1 5" id="KW-1003">Cell membrane</keyword>
<sequence length="108" mass="11367">MPALAAYPLAALAEIAGCFAICTWWRLGATPFWILPGGCALLAFGWLLAQVDTTVAGRAFAAYGGVYIAASVTWMWLVEGQRPDRWDAMGAAVCLFGAAVILLGSRSA</sequence>
<dbReference type="InterPro" id="IPR003844">
    <property type="entry name" value="UPF0060"/>
</dbReference>
<dbReference type="SUPFAM" id="SSF103481">
    <property type="entry name" value="Multidrug resistance efflux transporter EmrE"/>
    <property type="match status" value="1"/>
</dbReference>
<proteinExistence type="inferred from homology"/>
<evidence type="ECO:0000256" key="1">
    <source>
        <dbReference type="ARBA" id="ARBA00022475"/>
    </source>
</evidence>
<organism evidence="6 7">
    <name type="scientific">Planktomarina temperata RCA23</name>
    <dbReference type="NCBI Taxonomy" id="666509"/>
    <lineage>
        <taxon>Bacteria</taxon>
        <taxon>Pseudomonadati</taxon>
        <taxon>Pseudomonadota</taxon>
        <taxon>Alphaproteobacteria</taxon>
        <taxon>Rhodobacterales</taxon>
        <taxon>Paracoccaceae</taxon>
        <taxon>Planktomarina</taxon>
    </lineage>
</organism>
<dbReference type="RefSeq" id="WP_044050429.1">
    <property type="nucleotide sequence ID" value="NZ_CP003984.1"/>
</dbReference>
<comment type="similarity">
    <text evidence="5">Belongs to the UPF0060 family.</text>
</comment>
<feature type="transmembrane region" description="Helical" evidence="5">
    <location>
        <begin position="60"/>
        <end position="77"/>
    </location>
</feature>
<protein>
    <submittedName>
        <fullName evidence="6">Uncharacterized protein</fullName>
    </submittedName>
</protein>
<name>A0AAN0VJ82_9RHOB</name>
<dbReference type="KEGG" id="ptp:RCA23_c22390"/>
<evidence type="ECO:0000256" key="2">
    <source>
        <dbReference type="ARBA" id="ARBA00022692"/>
    </source>
</evidence>
<dbReference type="EMBL" id="CP003984">
    <property type="protein sequence ID" value="AII87762.1"/>
    <property type="molecule type" value="Genomic_DNA"/>
</dbReference>
<evidence type="ECO:0000313" key="7">
    <source>
        <dbReference type="Proteomes" id="UP000028680"/>
    </source>
</evidence>
<evidence type="ECO:0000313" key="6">
    <source>
        <dbReference type="EMBL" id="AII87762.1"/>
    </source>
</evidence>
<gene>
    <name evidence="6" type="ORF">RCA23_c22390</name>
</gene>
<evidence type="ECO:0000256" key="3">
    <source>
        <dbReference type="ARBA" id="ARBA00022989"/>
    </source>
</evidence>
<reference evidence="6 7" key="1">
    <citation type="journal article" date="2014" name="ISME J.">
        <title>Adaptation of an abundant Roseobacter RCA organism to pelagic systems revealed by genomic and transcriptomic analyses.</title>
        <authorList>
            <person name="Voget S."/>
            <person name="Wemheuer B."/>
            <person name="Brinkhoff T."/>
            <person name="Vollmers J."/>
            <person name="Dietrich S."/>
            <person name="Giebel H.A."/>
            <person name="Beardsley C."/>
            <person name="Sardemann C."/>
            <person name="Bakenhus I."/>
            <person name="Billerbeck S."/>
            <person name="Daniel R."/>
            <person name="Simon M."/>
        </authorList>
    </citation>
    <scope>NUCLEOTIDE SEQUENCE [LARGE SCALE GENOMIC DNA]</scope>
    <source>
        <strain evidence="6 7">RCA23</strain>
    </source>
</reference>
<dbReference type="NCBIfam" id="NF002586">
    <property type="entry name" value="PRK02237.1"/>
    <property type="match status" value="1"/>
</dbReference>
<comment type="subcellular location">
    <subcellularLocation>
        <location evidence="5">Cell membrane</location>
        <topology evidence="5">Multi-pass membrane protein</topology>
    </subcellularLocation>
</comment>
<keyword evidence="4 5" id="KW-0472">Membrane</keyword>
<dbReference type="GO" id="GO:0005886">
    <property type="term" value="C:plasma membrane"/>
    <property type="evidence" value="ECO:0007669"/>
    <property type="project" value="UniProtKB-SubCell"/>
</dbReference>
<feature type="transmembrane region" description="Helical" evidence="5">
    <location>
        <begin position="30"/>
        <end position="48"/>
    </location>
</feature>
<dbReference type="InterPro" id="IPR037185">
    <property type="entry name" value="EmrE-like"/>
</dbReference>
<keyword evidence="7" id="KW-1185">Reference proteome</keyword>
<dbReference type="HAMAP" id="MF_00010">
    <property type="entry name" value="UPF0060"/>
    <property type="match status" value="1"/>
</dbReference>
<keyword evidence="2 5" id="KW-0812">Transmembrane</keyword>
<dbReference type="PANTHER" id="PTHR36116:SF1">
    <property type="entry name" value="UPF0060 MEMBRANE PROTEIN YNFA"/>
    <property type="match status" value="1"/>
</dbReference>
<dbReference type="Proteomes" id="UP000028680">
    <property type="component" value="Chromosome"/>
</dbReference>
<accession>A0AAN0VJ82</accession>
<keyword evidence="3 5" id="KW-1133">Transmembrane helix</keyword>
<dbReference type="Pfam" id="PF02694">
    <property type="entry name" value="UPF0060"/>
    <property type="match status" value="1"/>
</dbReference>
<dbReference type="AlphaFoldDB" id="A0AAN0VJ82"/>